<sequence length="130" mass="13926">MYSFKAIFLATLLSIVIATPLKDRTVEDLDVDVVPVIETRGEATFGGNVAGGGFGGGFGGGAGSSGVTAGSRSGNGDCDYGDKSRLDSEIRNRQQLKDRLDDEIRRRQTIKDNLDEEIRRKQNGGCKGGW</sequence>
<gene>
    <name evidence="4" type="ORF">CKAH01_05755</name>
</gene>
<dbReference type="Proteomes" id="UP001281614">
    <property type="component" value="Unassembled WGS sequence"/>
</dbReference>
<keyword evidence="1" id="KW-0175">Coiled coil</keyword>
<organism evidence="4 5">
    <name type="scientific">Colletotrichum kahawae</name>
    <name type="common">Coffee berry disease fungus</name>
    <dbReference type="NCBI Taxonomy" id="34407"/>
    <lineage>
        <taxon>Eukaryota</taxon>
        <taxon>Fungi</taxon>
        <taxon>Dikarya</taxon>
        <taxon>Ascomycota</taxon>
        <taxon>Pezizomycotina</taxon>
        <taxon>Sordariomycetes</taxon>
        <taxon>Hypocreomycetidae</taxon>
        <taxon>Glomerellales</taxon>
        <taxon>Glomerellaceae</taxon>
        <taxon>Colletotrichum</taxon>
        <taxon>Colletotrichum gloeosporioides species complex</taxon>
    </lineage>
</organism>
<accession>A0AAE0D5V2</accession>
<name>A0AAE0D5V2_COLKA</name>
<protein>
    <submittedName>
        <fullName evidence="4">Uncharacterized protein</fullName>
    </submittedName>
</protein>
<feature type="signal peptide" evidence="3">
    <location>
        <begin position="1"/>
        <end position="18"/>
    </location>
</feature>
<evidence type="ECO:0000313" key="5">
    <source>
        <dbReference type="Proteomes" id="UP001281614"/>
    </source>
</evidence>
<comment type="caution">
    <text evidence="4">The sequence shown here is derived from an EMBL/GenBank/DDBJ whole genome shotgun (WGS) entry which is preliminary data.</text>
</comment>
<feature type="coiled-coil region" evidence="1">
    <location>
        <begin position="86"/>
        <end position="117"/>
    </location>
</feature>
<evidence type="ECO:0000256" key="3">
    <source>
        <dbReference type="SAM" id="SignalP"/>
    </source>
</evidence>
<proteinExistence type="predicted"/>
<feature type="compositionally biased region" description="Low complexity" evidence="2">
    <location>
        <begin position="65"/>
        <end position="74"/>
    </location>
</feature>
<dbReference type="AlphaFoldDB" id="A0AAE0D5V2"/>
<keyword evidence="3" id="KW-0732">Signal</keyword>
<feature type="chain" id="PRO_5042105852" evidence="3">
    <location>
        <begin position="19"/>
        <end position="130"/>
    </location>
</feature>
<evidence type="ECO:0000313" key="4">
    <source>
        <dbReference type="EMBL" id="KAK2757498.1"/>
    </source>
</evidence>
<keyword evidence="5" id="KW-1185">Reference proteome</keyword>
<dbReference type="EMBL" id="VYYT01000200">
    <property type="protein sequence ID" value="KAK2757498.1"/>
    <property type="molecule type" value="Genomic_DNA"/>
</dbReference>
<reference evidence="4" key="1">
    <citation type="submission" date="2023-02" db="EMBL/GenBank/DDBJ databases">
        <title>Colletotrichum kahawae CIFC_Que2 genome sequencing and assembly.</title>
        <authorList>
            <person name="Baroncelli R."/>
        </authorList>
    </citation>
    <scope>NUCLEOTIDE SEQUENCE</scope>
    <source>
        <strain evidence="4">CIFC_Que2</strain>
    </source>
</reference>
<feature type="region of interest" description="Disordered" evidence="2">
    <location>
        <begin position="64"/>
        <end position="84"/>
    </location>
</feature>
<evidence type="ECO:0000256" key="1">
    <source>
        <dbReference type="SAM" id="Coils"/>
    </source>
</evidence>
<evidence type="ECO:0000256" key="2">
    <source>
        <dbReference type="SAM" id="MobiDB-lite"/>
    </source>
</evidence>